<comment type="caution">
    <text evidence="1">The sequence shown here is derived from an EMBL/GenBank/DDBJ whole genome shotgun (WGS) entry which is preliminary data.</text>
</comment>
<accession>A0ABV9Z1Y0</accession>
<dbReference type="Pfam" id="PF13578">
    <property type="entry name" value="Methyltransf_24"/>
    <property type="match status" value="1"/>
</dbReference>
<evidence type="ECO:0000313" key="2">
    <source>
        <dbReference type="Proteomes" id="UP001595796"/>
    </source>
</evidence>
<dbReference type="EC" id="2.1.1.-" evidence="1"/>
<name>A0ABV9Z1Y0_9HYPH</name>
<dbReference type="InterPro" id="IPR029063">
    <property type="entry name" value="SAM-dependent_MTases_sf"/>
</dbReference>
<proteinExistence type="predicted"/>
<dbReference type="RefSeq" id="WP_379770370.1">
    <property type="nucleotide sequence ID" value="NZ_JBHSJF010000006.1"/>
</dbReference>
<dbReference type="GO" id="GO:0008168">
    <property type="term" value="F:methyltransferase activity"/>
    <property type="evidence" value="ECO:0007669"/>
    <property type="project" value="UniProtKB-KW"/>
</dbReference>
<evidence type="ECO:0000313" key="1">
    <source>
        <dbReference type="EMBL" id="MFC5068162.1"/>
    </source>
</evidence>
<dbReference type="SUPFAM" id="SSF53335">
    <property type="entry name" value="S-adenosyl-L-methionine-dependent methyltransferases"/>
    <property type="match status" value="1"/>
</dbReference>
<keyword evidence="1" id="KW-0808">Transferase</keyword>
<keyword evidence="1" id="KW-0489">Methyltransferase</keyword>
<dbReference type="Gene3D" id="3.40.50.150">
    <property type="entry name" value="Vaccinia Virus protein VP39"/>
    <property type="match status" value="1"/>
</dbReference>
<organism evidence="1 2">
    <name type="scientific">Flaviflagellibacter deserti</name>
    <dbReference type="NCBI Taxonomy" id="2267266"/>
    <lineage>
        <taxon>Bacteria</taxon>
        <taxon>Pseudomonadati</taxon>
        <taxon>Pseudomonadota</taxon>
        <taxon>Alphaproteobacteria</taxon>
        <taxon>Hyphomicrobiales</taxon>
        <taxon>Flaviflagellibacter</taxon>
    </lineage>
</organism>
<reference evidence="2" key="1">
    <citation type="journal article" date="2019" name="Int. J. Syst. Evol. Microbiol.">
        <title>The Global Catalogue of Microorganisms (GCM) 10K type strain sequencing project: providing services to taxonomists for standard genome sequencing and annotation.</title>
        <authorList>
            <consortium name="The Broad Institute Genomics Platform"/>
            <consortium name="The Broad Institute Genome Sequencing Center for Infectious Disease"/>
            <person name="Wu L."/>
            <person name="Ma J."/>
        </authorList>
    </citation>
    <scope>NUCLEOTIDE SEQUENCE [LARGE SCALE GENOMIC DNA]</scope>
    <source>
        <strain evidence="2">CGMCC 1.16444</strain>
    </source>
</reference>
<gene>
    <name evidence="1" type="ORF">ACFPFW_09060</name>
</gene>
<dbReference type="GO" id="GO:0032259">
    <property type="term" value="P:methylation"/>
    <property type="evidence" value="ECO:0007669"/>
    <property type="project" value="UniProtKB-KW"/>
</dbReference>
<sequence>MNTTVVKLSDVLGKVRASEQEGRRRLQESAPRVTLTERHTAGAMLLPSREAMLDRLPKKAVACEIGVANGDFSAAILQLAEPSILHLVDAWDDPRYAADFAVVEYGFRNKILDGTVKIHRGFSTDRLPEFPENYFDWVYIDTDHSYATTARELEICVRKVKPEGLIAGHDFCTGNVVTPYPYGVIEACLEFCEREEWGFKYLALSPDGHFSFCLHRLTKEA</sequence>
<dbReference type="EMBL" id="JBHSJF010000006">
    <property type="protein sequence ID" value="MFC5068162.1"/>
    <property type="molecule type" value="Genomic_DNA"/>
</dbReference>
<keyword evidence="2" id="KW-1185">Reference proteome</keyword>
<protein>
    <submittedName>
        <fullName evidence="1">Class I SAM-dependent methyltransferase</fullName>
        <ecNumber evidence="1">2.1.1.-</ecNumber>
    </submittedName>
</protein>
<dbReference type="Proteomes" id="UP001595796">
    <property type="component" value="Unassembled WGS sequence"/>
</dbReference>